<dbReference type="InterPro" id="IPR051796">
    <property type="entry name" value="ISF_SsuE-like"/>
</dbReference>
<dbReference type="Pfam" id="PF03358">
    <property type="entry name" value="FMN_red"/>
    <property type="match status" value="1"/>
</dbReference>
<gene>
    <name evidence="7" type="ORF">DWX97_14755</name>
    <name evidence="4" type="ORF">F2Y81_13265</name>
    <name evidence="5" type="ORF">F2Y87_10430</name>
    <name evidence="6" type="ORF">RO785_10440</name>
</gene>
<evidence type="ECO:0000313" key="10">
    <source>
        <dbReference type="Proteomes" id="UP000482653"/>
    </source>
</evidence>
<evidence type="ECO:0000313" key="4">
    <source>
        <dbReference type="EMBL" id="KAA5417475.1"/>
    </source>
</evidence>
<keyword evidence="1" id="KW-0285">Flavoprotein</keyword>
<dbReference type="Proteomes" id="UP000283341">
    <property type="component" value="Unassembled WGS sequence"/>
</dbReference>
<evidence type="ECO:0000313" key="8">
    <source>
        <dbReference type="Proteomes" id="UP000283341"/>
    </source>
</evidence>
<evidence type="ECO:0000313" key="5">
    <source>
        <dbReference type="EMBL" id="KAA5419393.1"/>
    </source>
</evidence>
<dbReference type="Gene3D" id="3.40.50.360">
    <property type="match status" value="1"/>
</dbReference>
<organism evidence="7 8">
    <name type="scientific">Bacteroides cellulosilyticus</name>
    <dbReference type="NCBI Taxonomy" id="246787"/>
    <lineage>
        <taxon>Bacteria</taxon>
        <taxon>Pseudomonadati</taxon>
        <taxon>Bacteroidota</taxon>
        <taxon>Bacteroidia</taxon>
        <taxon>Bacteroidales</taxon>
        <taxon>Bacteroidaceae</taxon>
        <taxon>Bacteroides</taxon>
    </lineage>
</organism>
<dbReference type="SUPFAM" id="SSF52218">
    <property type="entry name" value="Flavoproteins"/>
    <property type="match status" value="1"/>
</dbReference>
<comment type="caution">
    <text evidence="7">The sequence shown here is derived from an EMBL/GenBank/DDBJ whole genome shotgun (WGS) entry which is preliminary data.</text>
</comment>
<dbReference type="EMBL" id="QRVJ01000012">
    <property type="protein sequence ID" value="RGS35909.1"/>
    <property type="molecule type" value="Genomic_DNA"/>
</dbReference>
<proteinExistence type="predicted"/>
<reference evidence="6" key="3">
    <citation type="submission" date="2023-08" db="EMBL/GenBank/DDBJ databases">
        <title>Reintroducing virulent viruses to syntetic microbiomes.</title>
        <authorList>
            <person name="Wilde J."/>
            <person name="Boyes R."/>
            <person name="Robinson A.V."/>
            <person name="Daisley B.A."/>
            <person name="Allen-Vercoe E."/>
        </authorList>
    </citation>
    <scope>NUCLEOTIDE SEQUENCE</scope>
    <source>
        <strain evidence="6">225I_12FAA</strain>
    </source>
</reference>
<evidence type="ECO:0000313" key="7">
    <source>
        <dbReference type="EMBL" id="RGS35909.1"/>
    </source>
</evidence>
<dbReference type="AlphaFoldDB" id="A0A108T3K8"/>
<dbReference type="Proteomes" id="UP000482653">
    <property type="component" value="Unassembled WGS sequence"/>
</dbReference>
<evidence type="ECO:0000256" key="1">
    <source>
        <dbReference type="ARBA" id="ARBA00022630"/>
    </source>
</evidence>
<dbReference type="STRING" id="246787.BcellWH2_00600"/>
<reference evidence="9 10" key="2">
    <citation type="journal article" date="2019" name="Nat. Med.">
        <title>A library of human gut bacterial isolates paired with longitudinal multiomics data enables mechanistic microbiome research.</title>
        <authorList>
            <person name="Poyet M."/>
            <person name="Groussin M."/>
            <person name="Gibbons S.M."/>
            <person name="Avila-Pacheco J."/>
            <person name="Jiang X."/>
            <person name="Kearney S.M."/>
            <person name="Perrotta A.R."/>
            <person name="Berdy B."/>
            <person name="Zhao S."/>
            <person name="Lieberman T.D."/>
            <person name="Swanson P.K."/>
            <person name="Smith M."/>
            <person name="Roesemann S."/>
            <person name="Alexander J.E."/>
            <person name="Rich S.A."/>
            <person name="Livny J."/>
            <person name="Vlamakis H."/>
            <person name="Clish C."/>
            <person name="Bullock K."/>
            <person name="Deik A."/>
            <person name="Scott J."/>
            <person name="Pierce K.A."/>
            <person name="Xavier R.J."/>
            <person name="Alm E.J."/>
        </authorList>
    </citation>
    <scope>NUCLEOTIDE SEQUENCE [LARGE SCALE GENOMIC DNA]</scope>
    <source>
        <strain evidence="4 9">BIOML-A6</strain>
        <strain evidence="5 10">BIOML-A8</strain>
    </source>
</reference>
<evidence type="ECO:0000259" key="3">
    <source>
        <dbReference type="Pfam" id="PF03358"/>
    </source>
</evidence>
<accession>A0A108T3K8</accession>
<dbReference type="PANTHER" id="PTHR43278">
    <property type="entry name" value="NAD(P)H-DEPENDENT FMN-CONTAINING OXIDOREDUCTASE YWQN-RELATED"/>
    <property type="match status" value="1"/>
</dbReference>
<dbReference type="Proteomes" id="UP001266995">
    <property type="component" value="Unassembled WGS sequence"/>
</dbReference>
<dbReference type="Proteomes" id="UP000448877">
    <property type="component" value="Unassembled WGS sequence"/>
</dbReference>
<dbReference type="EMBL" id="JAVSNH010000001">
    <property type="protein sequence ID" value="MDT4511396.1"/>
    <property type="molecule type" value="Genomic_DNA"/>
</dbReference>
<reference evidence="7 8" key="1">
    <citation type="submission" date="2018-08" db="EMBL/GenBank/DDBJ databases">
        <title>A genome reference for cultivated species of the human gut microbiota.</title>
        <authorList>
            <person name="Zou Y."/>
            <person name="Xue W."/>
            <person name="Luo G."/>
        </authorList>
    </citation>
    <scope>NUCLEOTIDE SEQUENCE [LARGE SCALE GENOMIC DNA]</scope>
    <source>
        <strain evidence="7 8">AF22-3AC</strain>
    </source>
</reference>
<evidence type="ECO:0000313" key="6">
    <source>
        <dbReference type="EMBL" id="MDT4511396.1"/>
    </source>
</evidence>
<feature type="domain" description="NADPH-dependent FMN reductase-like" evidence="3">
    <location>
        <begin position="1"/>
        <end position="131"/>
    </location>
</feature>
<dbReference type="EMBL" id="VVYX01000011">
    <property type="protein sequence ID" value="KAA5419393.1"/>
    <property type="molecule type" value="Genomic_DNA"/>
</dbReference>
<evidence type="ECO:0000313" key="9">
    <source>
        <dbReference type="Proteomes" id="UP000448877"/>
    </source>
</evidence>
<dbReference type="RefSeq" id="WP_007217914.1">
    <property type="nucleotide sequence ID" value="NZ_CABMLT010000026.1"/>
</dbReference>
<keyword evidence="2" id="KW-0288">FMN</keyword>
<dbReference type="eggNOG" id="COG0655">
    <property type="taxonomic scope" value="Bacteria"/>
</dbReference>
<name>A0A108T3K8_9BACE</name>
<dbReference type="EMBL" id="VVYV01000021">
    <property type="protein sequence ID" value="KAA5417475.1"/>
    <property type="molecule type" value="Genomic_DNA"/>
</dbReference>
<dbReference type="GO" id="GO:0016491">
    <property type="term" value="F:oxidoreductase activity"/>
    <property type="evidence" value="ECO:0007669"/>
    <property type="project" value="InterPro"/>
</dbReference>
<sequence length="190" mass="21253">MKILIINGSPRKQGHISKMLQLMETEARANGDEVTVIRVADLQISPCIGCMSCREKLKCCLPEDDAQRVLKQIEEAQALIIGAPCYWGNLPGQLKVMFDRIVYGMMGETSRGIPIGLHKGKKAVIVSTCTTPYPFNIFFNQTRGVVKALKEILKWSGFKVVSAIEKGGTKQHPGLTEREMKRCRRVIHKL</sequence>
<dbReference type="InterPro" id="IPR029039">
    <property type="entry name" value="Flavoprotein-like_sf"/>
</dbReference>
<dbReference type="InterPro" id="IPR005025">
    <property type="entry name" value="FMN_Rdtase-like_dom"/>
</dbReference>
<evidence type="ECO:0000256" key="2">
    <source>
        <dbReference type="ARBA" id="ARBA00022643"/>
    </source>
</evidence>
<protein>
    <submittedName>
        <fullName evidence="7">Flavodoxin family protein</fullName>
    </submittedName>
</protein>
<dbReference type="PANTHER" id="PTHR43278:SF4">
    <property type="entry name" value="NAD(P)H-DEPENDENT FMN-CONTAINING OXIDOREDUCTASE YWQN-RELATED"/>
    <property type="match status" value="1"/>
</dbReference>